<protein>
    <submittedName>
        <fullName evidence="2">Uncharacterized protein</fullName>
    </submittedName>
</protein>
<dbReference type="AlphaFoldDB" id="A0A1B6CMQ9"/>
<evidence type="ECO:0000313" key="2">
    <source>
        <dbReference type="EMBL" id="JAS14736.1"/>
    </source>
</evidence>
<organism evidence="2">
    <name type="scientific">Clastoptera arizonana</name>
    <name type="common">Arizona spittle bug</name>
    <dbReference type="NCBI Taxonomy" id="38151"/>
    <lineage>
        <taxon>Eukaryota</taxon>
        <taxon>Metazoa</taxon>
        <taxon>Ecdysozoa</taxon>
        <taxon>Arthropoda</taxon>
        <taxon>Hexapoda</taxon>
        <taxon>Insecta</taxon>
        <taxon>Pterygota</taxon>
        <taxon>Neoptera</taxon>
        <taxon>Paraneoptera</taxon>
        <taxon>Hemiptera</taxon>
        <taxon>Auchenorrhyncha</taxon>
        <taxon>Cercopoidea</taxon>
        <taxon>Clastopteridae</taxon>
        <taxon>Clastoptera</taxon>
    </lineage>
</organism>
<reference evidence="2" key="1">
    <citation type="submission" date="2015-12" db="EMBL/GenBank/DDBJ databases">
        <title>De novo transcriptome assembly of four potential Pierce s Disease insect vectors from Arizona vineyards.</title>
        <authorList>
            <person name="Tassone E.E."/>
        </authorList>
    </citation>
    <scope>NUCLEOTIDE SEQUENCE</scope>
</reference>
<gene>
    <name evidence="2" type="ORF">g.25825</name>
</gene>
<proteinExistence type="predicted"/>
<feature type="non-terminal residue" evidence="2">
    <location>
        <position position="1"/>
    </location>
</feature>
<feature type="non-terminal residue" evidence="2">
    <location>
        <position position="131"/>
    </location>
</feature>
<dbReference type="EMBL" id="GEDC01022562">
    <property type="protein sequence ID" value="JAS14736.1"/>
    <property type="molecule type" value="Transcribed_RNA"/>
</dbReference>
<accession>A0A1B6CMQ9</accession>
<sequence length="131" mass="14290">VNTLETTLSIDLNGDKHQISSIENILDDITITTANNEENSEGKSGTQVTEQSSIIHFLDKISTRKYPIPDEGNSDEVNTLETTLSIDLNGDKHQISSIENILDDITITTANNEENSEGKSGTQVTEQSSII</sequence>
<feature type="region of interest" description="Disordered" evidence="1">
    <location>
        <begin position="112"/>
        <end position="131"/>
    </location>
</feature>
<evidence type="ECO:0000256" key="1">
    <source>
        <dbReference type="SAM" id="MobiDB-lite"/>
    </source>
</evidence>
<name>A0A1B6CMQ9_9HEMI</name>